<dbReference type="Proteomes" id="UP000264353">
    <property type="component" value="Chromosome A9"/>
</dbReference>
<gene>
    <name evidence="1" type="ORF">BRARA_I04345</name>
</gene>
<sequence length="117" mass="13782">MIEWYINNREIKNEAQVDIPLLQRGRRRVAKKDSNLGFVDSKIITCVFLKKRIISIIFHEECTVYTLRPFQPTREGIHIGLIELRIFSKKKTNILVKAGTKVCFKTLPENCTRMFDR</sequence>
<reference evidence="1 2" key="1">
    <citation type="submission" date="2018-06" db="EMBL/GenBank/DDBJ databases">
        <title>WGS assembly of Brassica rapa FPsc.</title>
        <authorList>
            <person name="Bowman J."/>
            <person name="Kohchi T."/>
            <person name="Yamato K."/>
            <person name="Jenkins J."/>
            <person name="Shu S."/>
            <person name="Ishizaki K."/>
            <person name="Yamaoka S."/>
            <person name="Nishihama R."/>
            <person name="Nakamura Y."/>
            <person name="Berger F."/>
            <person name="Adam C."/>
            <person name="Aki S."/>
            <person name="Althoff F."/>
            <person name="Araki T."/>
            <person name="Arteaga-Vazquez M."/>
            <person name="Balasubrmanian S."/>
            <person name="Bauer D."/>
            <person name="Boehm C."/>
            <person name="Briginshaw L."/>
            <person name="Caballero-Perez J."/>
            <person name="Catarino B."/>
            <person name="Chen F."/>
            <person name="Chiyoda S."/>
            <person name="Chovatia M."/>
            <person name="Davies K."/>
            <person name="Delmans M."/>
            <person name="Demura T."/>
            <person name="Dierschke T."/>
            <person name="Dolan L."/>
            <person name="Dorantes-Acosta A."/>
            <person name="Eklund D."/>
            <person name="Florent S."/>
            <person name="Flores-Sandoval E."/>
            <person name="Fujiyama A."/>
            <person name="Fukuzawa H."/>
            <person name="Galik B."/>
            <person name="Grimanelli D."/>
            <person name="Grimwood J."/>
            <person name="Grossniklaus U."/>
            <person name="Hamada T."/>
            <person name="Haseloff J."/>
            <person name="Hetherington A."/>
            <person name="Higo A."/>
            <person name="Hirakawa Y."/>
            <person name="Hundley H."/>
            <person name="Ikeda Y."/>
            <person name="Inoue K."/>
            <person name="Inoue S."/>
            <person name="Ishida S."/>
            <person name="Jia Q."/>
            <person name="Kakita M."/>
            <person name="Kanazawa T."/>
            <person name="Kawai Y."/>
            <person name="Kawashima T."/>
            <person name="Kennedy M."/>
            <person name="Kinose K."/>
            <person name="Kinoshita T."/>
            <person name="Kohara Y."/>
            <person name="Koide E."/>
            <person name="Komatsu K."/>
            <person name="Kopischke S."/>
            <person name="Kubo M."/>
            <person name="Kyozuka J."/>
            <person name="Lagercrantz U."/>
            <person name="Lin S."/>
            <person name="Lindquist E."/>
            <person name="Lipzen A."/>
            <person name="Lu C."/>
            <person name="Luna E."/>
            <person name="Martienssen R."/>
            <person name="Minamino N."/>
            <person name="Mizutani M."/>
            <person name="Mizutani M."/>
            <person name="Mochizuki N."/>
            <person name="Monte I."/>
            <person name="Mosher R."/>
            <person name="Nagasaki H."/>
            <person name="Nakagami H."/>
            <person name="Naramoto S."/>
            <person name="Nishitani K."/>
            <person name="Ohtani M."/>
            <person name="Okamoto T."/>
            <person name="Okumura M."/>
            <person name="Phillips J."/>
            <person name="Pollak B."/>
            <person name="Reinders A."/>
            <person name="Roevekamp M."/>
            <person name="Sano R."/>
            <person name="Sawa S."/>
            <person name="Schmid M."/>
            <person name="Shirakawa M."/>
            <person name="Solano R."/>
            <person name="Spunde A."/>
            <person name="Suetsugu N."/>
            <person name="Sugano S."/>
            <person name="Sugiyama A."/>
            <person name="Sun R."/>
            <person name="Suzuki Y."/>
            <person name="Takenaka M."/>
            <person name="Takezawa D."/>
            <person name="Tomogane H."/>
            <person name="Tsuzuki M."/>
            <person name="Ueda T."/>
            <person name="Umeda M."/>
            <person name="Ward J."/>
            <person name="Watanabe Y."/>
            <person name="Yazaki K."/>
            <person name="Yokoyama R."/>
            <person name="Yoshitake Y."/>
            <person name="Yotsui I."/>
            <person name="Zachgo S."/>
            <person name="Schmutz J."/>
        </authorList>
    </citation>
    <scope>NUCLEOTIDE SEQUENCE [LARGE SCALE GENOMIC DNA]</scope>
    <source>
        <strain evidence="2">cv. B-3</strain>
    </source>
</reference>
<evidence type="ECO:0000313" key="1">
    <source>
        <dbReference type="EMBL" id="RID47776.1"/>
    </source>
</evidence>
<name>A0A397YAS6_BRACM</name>
<accession>A0A397YAS6</accession>
<protein>
    <submittedName>
        <fullName evidence="1">Uncharacterized protein</fullName>
    </submittedName>
</protein>
<proteinExistence type="predicted"/>
<evidence type="ECO:0000313" key="2">
    <source>
        <dbReference type="Proteomes" id="UP000264353"/>
    </source>
</evidence>
<dbReference type="EMBL" id="CM010636">
    <property type="protein sequence ID" value="RID47776.1"/>
    <property type="molecule type" value="Genomic_DNA"/>
</dbReference>
<dbReference type="AlphaFoldDB" id="A0A397YAS6"/>
<organism evidence="1 2">
    <name type="scientific">Brassica campestris</name>
    <name type="common">Field mustard</name>
    <dbReference type="NCBI Taxonomy" id="3711"/>
    <lineage>
        <taxon>Eukaryota</taxon>
        <taxon>Viridiplantae</taxon>
        <taxon>Streptophyta</taxon>
        <taxon>Embryophyta</taxon>
        <taxon>Tracheophyta</taxon>
        <taxon>Spermatophyta</taxon>
        <taxon>Magnoliopsida</taxon>
        <taxon>eudicotyledons</taxon>
        <taxon>Gunneridae</taxon>
        <taxon>Pentapetalae</taxon>
        <taxon>rosids</taxon>
        <taxon>malvids</taxon>
        <taxon>Brassicales</taxon>
        <taxon>Brassicaceae</taxon>
        <taxon>Brassiceae</taxon>
        <taxon>Brassica</taxon>
    </lineage>
</organism>